<evidence type="ECO:0000256" key="5">
    <source>
        <dbReference type="ARBA" id="ARBA00022840"/>
    </source>
</evidence>
<dbReference type="PANTHER" id="PTHR24348:SF22">
    <property type="entry name" value="NON-SPECIFIC SERINE_THREONINE PROTEIN KINASE"/>
    <property type="match status" value="1"/>
</dbReference>
<keyword evidence="3 6" id="KW-0547">Nucleotide-binding</keyword>
<keyword evidence="4" id="KW-0418">Kinase</keyword>
<keyword evidence="2" id="KW-0808">Transferase</keyword>
<sequence>MSSSTSGKSSSSKVKSLGEYLLFNKKLIGKGQFAEVYEGIKRNNDHPVAIKIIQRSRLNDKLMSSLELETNIMRKIEHPNIIRLFAVHRSKRHFYLVMEKCSGGELSTFLRRNKKPLDAIVVKKFLCDLAKGLRCLWELNLVHRDLKPANLLLDCMSVIDPVNPLSKLGTLKIADFGFAREIGPGSMAETMCGSPLYMAPEILTFKKYDAKADLWSVGIILYEMLYGSTPFRADNVLSLINAIERTHPSMPLTKNVDQQAVNLLVGLLQKDPANRLSFEEFYSHPYLGLGPIHSDANVSSNVLSAVETSPAILPNQPVPIIPISPTGKLVKPPKTSPFVGATNLEYSAMHASQSSSGDDLSADKAKTKTNSMSSMVTMTKSGHIDYPSVIFDFTQLKCNNPTELDSIVALEKVCKRAWAVGECGYLMDKYNKQMEGLCVYVRALDLLQNIIGIASKSECERGTAILMWCRSCFLELNERADKLYSRIKNASGQYSNVGSLSSSGGSIGTTNGVYAENILYKYALKLAKESAYNEYLSDTNKWQQCANMYTRSMLVFEFLIEHSDIGKSDRDKLQDFVQQFEKRIKHAEQMATEQLAIK</sequence>
<evidence type="ECO:0000313" key="9">
    <source>
        <dbReference type="Proteomes" id="UP001431209"/>
    </source>
</evidence>
<dbReference type="AlphaFoldDB" id="A0AAW2Z7D0"/>
<feature type="binding site" evidence="6">
    <location>
        <position position="51"/>
    </location>
    <ligand>
        <name>ATP</name>
        <dbReference type="ChEBI" id="CHEBI:30616"/>
    </ligand>
</feature>
<evidence type="ECO:0000256" key="4">
    <source>
        <dbReference type="ARBA" id="ARBA00022777"/>
    </source>
</evidence>
<evidence type="ECO:0000256" key="6">
    <source>
        <dbReference type="PROSITE-ProRule" id="PRU10141"/>
    </source>
</evidence>
<accession>A0AAW2Z7D0</accession>
<dbReference type="Gene3D" id="1.10.510.10">
    <property type="entry name" value="Transferase(Phosphotransferase) domain 1"/>
    <property type="match status" value="1"/>
</dbReference>
<dbReference type="GO" id="GO:0016020">
    <property type="term" value="C:membrane"/>
    <property type="evidence" value="ECO:0007669"/>
    <property type="project" value="TreeGrafter"/>
</dbReference>
<dbReference type="Pfam" id="PF00069">
    <property type="entry name" value="Pkinase"/>
    <property type="match status" value="1"/>
</dbReference>
<dbReference type="GO" id="GO:0005776">
    <property type="term" value="C:autophagosome"/>
    <property type="evidence" value="ECO:0007669"/>
    <property type="project" value="TreeGrafter"/>
</dbReference>
<dbReference type="Proteomes" id="UP001431209">
    <property type="component" value="Unassembled WGS sequence"/>
</dbReference>
<dbReference type="PROSITE" id="PS00107">
    <property type="entry name" value="PROTEIN_KINASE_ATP"/>
    <property type="match status" value="1"/>
</dbReference>
<dbReference type="PANTHER" id="PTHR24348">
    <property type="entry name" value="SERINE/THREONINE-PROTEIN KINASE UNC-51-RELATED"/>
    <property type="match status" value="1"/>
</dbReference>
<evidence type="ECO:0000313" key="8">
    <source>
        <dbReference type="EMBL" id="KAL0485239.1"/>
    </source>
</evidence>
<dbReference type="PROSITE" id="PS50011">
    <property type="entry name" value="PROTEIN_KINASE_DOM"/>
    <property type="match status" value="1"/>
</dbReference>
<dbReference type="GO" id="GO:0000045">
    <property type="term" value="P:autophagosome assembly"/>
    <property type="evidence" value="ECO:0007669"/>
    <property type="project" value="TreeGrafter"/>
</dbReference>
<reference evidence="8 9" key="1">
    <citation type="submission" date="2024-03" db="EMBL/GenBank/DDBJ databases">
        <title>The Acrasis kona genome and developmental transcriptomes reveal deep origins of eukaryotic multicellular pathways.</title>
        <authorList>
            <person name="Sheikh S."/>
            <person name="Fu C.-J."/>
            <person name="Brown M.W."/>
            <person name="Baldauf S.L."/>
        </authorList>
    </citation>
    <scope>NUCLEOTIDE SEQUENCE [LARGE SCALE GENOMIC DNA]</scope>
    <source>
        <strain evidence="8 9">ATCC MYA-3509</strain>
    </source>
</reference>
<keyword evidence="9" id="KW-1185">Reference proteome</keyword>
<keyword evidence="5 6" id="KW-0067">ATP-binding</keyword>
<dbReference type="GO" id="GO:0000407">
    <property type="term" value="C:phagophore assembly site"/>
    <property type="evidence" value="ECO:0007669"/>
    <property type="project" value="TreeGrafter"/>
</dbReference>
<evidence type="ECO:0000256" key="3">
    <source>
        <dbReference type="ARBA" id="ARBA00022741"/>
    </source>
</evidence>
<dbReference type="GO" id="GO:0005829">
    <property type="term" value="C:cytosol"/>
    <property type="evidence" value="ECO:0007669"/>
    <property type="project" value="TreeGrafter"/>
</dbReference>
<evidence type="ECO:0000256" key="1">
    <source>
        <dbReference type="ARBA" id="ARBA00022527"/>
    </source>
</evidence>
<name>A0AAW2Z7D0_9EUKA</name>
<dbReference type="InterPro" id="IPR000719">
    <property type="entry name" value="Prot_kinase_dom"/>
</dbReference>
<evidence type="ECO:0000256" key="2">
    <source>
        <dbReference type="ARBA" id="ARBA00022679"/>
    </source>
</evidence>
<feature type="domain" description="Protein kinase" evidence="7">
    <location>
        <begin position="22"/>
        <end position="287"/>
    </location>
</feature>
<organism evidence="8 9">
    <name type="scientific">Acrasis kona</name>
    <dbReference type="NCBI Taxonomy" id="1008807"/>
    <lineage>
        <taxon>Eukaryota</taxon>
        <taxon>Discoba</taxon>
        <taxon>Heterolobosea</taxon>
        <taxon>Tetramitia</taxon>
        <taxon>Eutetramitia</taxon>
        <taxon>Acrasidae</taxon>
        <taxon>Acrasis</taxon>
    </lineage>
</organism>
<comment type="caution">
    <text evidence="8">The sequence shown here is derived from an EMBL/GenBank/DDBJ whole genome shotgun (WGS) entry which is preliminary data.</text>
</comment>
<dbReference type="GO" id="GO:0004674">
    <property type="term" value="F:protein serine/threonine kinase activity"/>
    <property type="evidence" value="ECO:0007669"/>
    <property type="project" value="UniProtKB-KW"/>
</dbReference>
<dbReference type="SMART" id="SM00220">
    <property type="entry name" value="S_TKc"/>
    <property type="match status" value="1"/>
</dbReference>
<dbReference type="EMBL" id="JAOPGA020001122">
    <property type="protein sequence ID" value="KAL0485239.1"/>
    <property type="molecule type" value="Genomic_DNA"/>
</dbReference>
<protein>
    <submittedName>
        <fullName evidence="8">Autophagy-related protein ATG1</fullName>
    </submittedName>
</protein>
<proteinExistence type="predicted"/>
<dbReference type="GO" id="GO:0010506">
    <property type="term" value="P:regulation of autophagy"/>
    <property type="evidence" value="ECO:0007669"/>
    <property type="project" value="InterPro"/>
</dbReference>
<evidence type="ECO:0000259" key="7">
    <source>
        <dbReference type="PROSITE" id="PS50011"/>
    </source>
</evidence>
<keyword evidence="1" id="KW-0723">Serine/threonine-protein kinase</keyword>
<dbReference type="InterPro" id="IPR011009">
    <property type="entry name" value="Kinase-like_dom_sf"/>
</dbReference>
<dbReference type="PROSITE" id="PS00108">
    <property type="entry name" value="PROTEIN_KINASE_ST"/>
    <property type="match status" value="1"/>
</dbReference>
<dbReference type="FunFam" id="3.30.200.20:FF:000003">
    <property type="entry name" value="Non-specific serine/threonine protein kinase"/>
    <property type="match status" value="1"/>
</dbReference>
<dbReference type="InterPro" id="IPR045269">
    <property type="entry name" value="Atg1-like"/>
</dbReference>
<gene>
    <name evidence="8" type="ORF">AKO1_004240</name>
</gene>
<dbReference type="InterPro" id="IPR017441">
    <property type="entry name" value="Protein_kinase_ATP_BS"/>
</dbReference>
<dbReference type="InterPro" id="IPR008271">
    <property type="entry name" value="Ser/Thr_kinase_AS"/>
</dbReference>
<dbReference type="GO" id="GO:0005524">
    <property type="term" value="F:ATP binding"/>
    <property type="evidence" value="ECO:0007669"/>
    <property type="project" value="UniProtKB-UniRule"/>
</dbReference>
<dbReference type="SUPFAM" id="SSF56112">
    <property type="entry name" value="Protein kinase-like (PK-like)"/>
    <property type="match status" value="1"/>
</dbReference>